<name>A0A919JQS4_9ACTN</name>
<protein>
    <submittedName>
        <fullName evidence="1">Uncharacterized protein</fullName>
    </submittedName>
</protein>
<dbReference type="Proteomes" id="UP000647172">
    <property type="component" value="Unassembled WGS sequence"/>
</dbReference>
<proteinExistence type="predicted"/>
<dbReference type="AlphaFoldDB" id="A0A919JQS4"/>
<comment type="caution">
    <text evidence="1">The sequence shown here is derived from an EMBL/GenBank/DDBJ whole genome shotgun (WGS) entry which is preliminary data.</text>
</comment>
<reference evidence="1" key="1">
    <citation type="submission" date="2021-01" db="EMBL/GenBank/DDBJ databases">
        <title>Whole genome shotgun sequence of Actinoplanes nipponensis NBRC 14063.</title>
        <authorList>
            <person name="Komaki H."/>
            <person name="Tamura T."/>
        </authorList>
    </citation>
    <scope>NUCLEOTIDE SEQUENCE</scope>
    <source>
        <strain evidence="1">NBRC 14063</strain>
    </source>
</reference>
<evidence type="ECO:0000313" key="1">
    <source>
        <dbReference type="EMBL" id="GIE53762.1"/>
    </source>
</evidence>
<organism evidence="1 2">
    <name type="scientific">Actinoplanes nipponensis</name>
    <dbReference type="NCBI Taxonomy" id="135950"/>
    <lineage>
        <taxon>Bacteria</taxon>
        <taxon>Bacillati</taxon>
        <taxon>Actinomycetota</taxon>
        <taxon>Actinomycetes</taxon>
        <taxon>Micromonosporales</taxon>
        <taxon>Micromonosporaceae</taxon>
        <taxon>Actinoplanes</taxon>
    </lineage>
</organism>
<dbReference type="EMBL" id="BOMQ01000089">
    <property type="protein sequence ID" value="GIE53762.1"/>
    <property type="molecule type" value="Genomic_DNA"/>
</dbReference>
<dbReference type="RefSeq" id="WP_203776037.1">
    <property type="nucleotide sequence ID" value="NZ_BAAAYJ010000066.1"/>
</dbReference>
<gene>
    <name evidence="1" type="ORF">Ani05nite_72960</name>
</gene>
<evidence type="ECO:0000313" key="2">
    <source>
        <dbReference type="Proteomes" id="UP000647172"/>
    </source>
</evidence>
<accession>A0A919JQS4</accession>
<keyword evidence="2" id="KW-1185">Reference proteome</keyword>
<sequence>MSEELARLRRWEESGATWRVLVRTPESVEIALLTCDAGEEVDRLRSADPAVLAHVDARDEAE</sequence>